<dbReference type="InterPro" id="IPR023214">
    <property type="entry name" value="HAD_sf"/>
</dbReference>
<gene>
    <name evidence="2" type="ORF">POM88_024157</name>
</gene>
<organism evidence="2 3">
    <name type="scientific">Heracleum sosnowskyi</name>
    <dbReference type="NCBI Taxonomy" id="360622"/>
    <lineage>
        <taxon>Eukaryota</taxon>
        <taxon>Viridiplantae</taxon>
        <taxon>Streptophyta</taxon>
        <taxon>Embryophyta</taxon>
        <taxon>Tracheophyta</taxon>
        <taxon>Spermatophyta</taxon>
        <taxon>Magnoliopsida</taxon>
        <taxon>eudicotyledons</taxon>
        <taxon>Gunneridae</taxon>
        <taxon>Pentapetalae</taxon>
        <taxon>asterids</taxon>
        <taxon>campanulids</taxon>
        <taxon>Apiales</taxon>
        <taxon>Apiaceae</taxon>
        <taxon>Apioideae</taxon>
        <taxon>apioid superclade</taxon>
        <taxon>Tordylieae</taxon>
        <taxon>Tordyliinae</taxon>
        <taxon>Heracleum</taxon>
    </lineage>
</organism>
<accession>A0AAD8I3V5</accession>
<protein>
    <recommendedName>
        <fullName evidence="4">Phospholipid-transporting ATPase</fullName>
    </recommendedName>
</protein>
<dbReference type="PANTHER" id="PTHR24092:SF176">
    <property type="entry name" value="PHOSPHOLIPID-TRANSPORTING ATPASE"/>
    <property type="match status" value="1"/>
</dbReference>
<dbReference type="EMBL" id="JAUIZM010000006">
    <property type="protein sequence ID" value="KAK1377413.1"/>
    <property type="molecule type" value="Genomic_DNA"/>
</dbReference>
<keyword evidence="3" id="KW-1185">Reference proteome</keyword>
<comment type="caution">
    <text evidence="2">The sequence shown here is derived from an EMBL/GenBank/DDBJ whole genome shotgun (WGS) entry which is preliminary data.</text>
</comment>
<dbReference type="InterPro" id="IPR036412">
    <property type="entry name" value="HAD-like_sf"/>
</dbReference>
<proteinExistence type="predicted"/>
<dbReference type="Proteomes" id="UP001237642">
    <property type="component" value="Unassembled WGS sequence"/>
</dbReference>
<evidence type="ECO:0000313" key="2">
    <source>
        <dbReference type="EMBL" id="KAK1377413.1"/>
    </source>
</evidence>
<dbReference type="Gene3D" id="3.40.50.1000">
    <property type="entry name" value="HAD superfamily/HAD-like"/>
    <property type="match status" value="1"/>
</dbReference>
<evidence type="ECO:0000313" key="3">
    <source>
        <dbReference type="Proteomes" id="UP001237642"/>
    </source>
</evidence>
<name>A0AAD8I3V5_9APIA</name>
<reference evidence="2" key="2">
    <citation type="submission" date="2023-05" db="EMBL/GenBank/DDBJ databases">
        <authorList>
            <person name="Schelkunov M.I."/>
        </authorList>
    </citation>
    <scope>NUCLEOTIDE SEQUENCE</scope>
    <source>
        <strain evidence="2">Hsosn_3</strain>
        <tissue evidence="2">Leaf</tissue>
    </source>
</reference>
<dbReference type="Gene3D" id="3.40.1110.10">
    <property type="entry name" value="Calcium-transporting ATPase, cytoplasmic domain N"/>
    <property type="match status" value="1"/>
</dbReference>
<evidence type="ECO:0000256" key="1">
    <source>
        <dbReference type="SAM" id="MobiDB-lite"/>
    </source>
</evidence>
<dbReference type="GO" id="GO:0140326">
    <property type="term" value="F:ATPase-coupled intramembrane lipid transporter activity"/>
    <property type="evidence" value="ECO:0007669"/>
    <property type="project" value="TreeGrafter"/>
</dbReference>
<dbReference type="GO" id="GO:0045332">
    <property type="term" value="P:phospholipid translocation"/>
    <property type="evidence" value="ECO:0007669"/>
    <property type="project" value="TreeGrafter"/>
</dbReference>
<dbReference type="GO" id="GO:0000166">
    <property type="term" value="F:nucleotide binding"/>
    <property type="evidence" value="ECO:0007669"/>
    <property type="project" value="InterPro"/>
</dbReference>
<dbReference type="InterPro" id="IPR023299">
    <property type="entry name" value="ATPase_P-typ_cyto_dom_N"/>
</dbReference>
<dbReference type="SUPFAM" id="SSF81660">
    <property type="entry name" value="Metal cation-transporting ATPase, ATP-binding domain N"/>
    <property type="match status" value="1"/>
</dbReference>
<sequence length="376" mass="42799">MHQCFLQPQSFRTIKSHSAHLDHEFSSTVSGFEGEVNLGTEGTSENQNDKRQIKGFSFEDDRRTNGCGYNYEAESPDEGAFLVAAKEFGFQFCKRTQGSIFVREADPSSDEPVEREFKILNILNFTSKRKRMSAIVRDDKGDIFLFCKGDYGEAGLRTLVFSYKKLEEAEYKEWNTEFQSARNSQSSNKDEILEELCDKIERELILVGATAVEDKLQQGVAQCIDRLAQDGLKIWVLTGDKMETAINIGFSCSLLREEMQQIYISIKDMLENESEKNIKFDILNRIMNGSQMIKQEEDPHTAYALIIDGKALTFALDDDLKHQFLHLAITEASVGDESLNSKAENERPHNSQMKDVSEMLPTGQNDKHRCKCKNCD</sequence>
<reference evidence="2" key="1">
    <citation type="submission" date="2023-02" db="EMBL/GenBank/DDBJ databases">
        <title>Genome of toxic invasive species Heracleum sosnowskyi carries increased number of genes despite the absence of recent whole-genome duplications.</title>
        <authorList>
            <person name="Schelkunov M."/>
            <person name="Shtratnikova V."/>
            <person name="Makarenko M."/>
            <person name="Klepikova A."/>
            <person name="Omelchenko D."/>
            <person name="Novikova G."/>
            <person name="Obukhova E."/>
            <person name="Bogdanov V."/>
            <person name="Penin A."/>
            <person name="Logacheva M."/>
        </authorList>
    </citation>
    <scope>NUCLEOTIDE SEQUENCE</scope>
    <source>
        <strain evidence="2">Hsosn_3</strain>
        <tissue evidence="2">Leaf</tissue>
    </source>
</reference>
<dbReference type="AlphaFoldDB" id="A0AAD8I3V5"/>
<evidence type="ECO:0008006" key="4">
    <source>
        <dbReference type="Google" id="ProtNLM"/>
    </source>
</evidence>
<dbReference type="PANTHER" id="PTHR24092">
    <property type="entry name" value="PROBABLE PHOSPHOLIPID-TRANSPORTING ATPASE"/>
    <property type="match status" value="1"/>
</dbReference>
<feature type="region of interest" description="Disordered" evidence="1">
    <location>
        <begin position="336"/>
        <end position="366"/>
    </location>
</feature>
<dbReference type="GO" id="GO:0005886">
    <property type="term" value="C:plasma membrane"/>
    <property type="evidence" value="ECO:0007669"/>
    <property type="project" value="TreeGrafter"/>
</dbReference>
<dbReference type="SUPFAM" id="SSF56784">
    <property type="entry name" value="HAD-like"/>
    <property type="match status" value="1"/>
</dbReference>